<dbReference type="EMBL" id="JAHUZB010000001">
    <property type="protein sequence ID" value="MBV7389685.1"/>
    <property type="molecule type" value="Genomic_DNA"/>
</dbReference>
<comment type="similarity">
    <text evidence="1">Belongs to the RutC family.</text>
</comment>
<keyword evidence="3" id="KW-1185">Reference proteome</keyword>
<protein>
    <submittedName>
        <fullName evidence="2">RidA family protein</fullName>
    </submittedName>
</protein>
<evidence type="ECO:0000256" key="1">
    <source>
        <dbReference type="ARBA" id="ARBA00010552"/>
    </source>
</evidence>
<dbReference type="PANTHER" id="PTHR11803">
    <property type="entry name" value="2-IMINOBUTANOATE/2-IMINOPROPANOATE DEAMINASE RIDA"/>
    <property type="match status" value="1"/>
</dbReference>
<dbReference type="CDD" id="cd00448">
    <property type="entry name" value="YjgF_YER057c_UK114_family"/>
    <property type="match status" value="1"/>
</dbReference>
<name>A0ABS6T9X6_9ENTE</name>
<proteinExistence type="inferred from homology"/>
<evidence type="ECO:0000313" key="2">
    <source>
        <dbReference type="EMBL" id="MBV7389685.1"/>
    </source>
</evidence>
<dbReference type="NCBIfam" id="TIGR00004">
    <property type="entry name" value="Rid family detoxifying hydrolase"/>
    <property type="match status" value="1"/>
</dbReference>
<dbReference type="PANTHER" id="PTHR11803:SF58">
    <property type="entry name" value="PROTEIN HMF1-RELATED"/>
    <property type="match status" value="1"/>
</dbReference>
<dbReference type="Proteomes" id="UP000774130">
    <property type="component" value="Unassembled WGS sequence"/>
</dbReference>
<dbReference type="Pfam" id="PF01042">
    <property type="entry name" value="Ribonuc_L-PSP"/>
    <property type="match status" value="1"/>
</dbReference>
<comment type="caution">
    <text evidence="2">The sequence shown here is derived from an EMBL/GenBank/DDBJ whole genome shotgun (WGS) entry which is preliminary data.</text>
</comment>
<accession>A0ABS6T9X6</accession>
<reference evidence="2 3" key="1">
    <citation type="submission" date="2021-06" db="EMBL/GenBank/DDBJ databases">
        <title>Enterococcus alishanensis sp. nov., a novel lactic acid bacterium isolated from fresh coffee beans.</title>
        <authorList>
            <person name="Chen Y.-S."/>
        </authorList>
    </citation>
    <scope>NUCLEOTIDE SEQUENCE [LARGE SCALE GENOMIC DNA]</scope>
    <source>
        <strain evidence="2 3">ALS3</strain>
    </source>
</reference>
<dbReference type="InterPro" id="IPR006175">
    <property type="entry name" value="YjgF/YER057c/UK114"/>
</dbReference>
<evidence type="ECO:0000313" key="3">
    <source>
        <dbReference type="Proteomes" id="UP000774130"/>
    </source>
</evidence>
<dbReference type="InterPro" id="IPR006056">
    <property type="entry name" value="RidA"/>
</dbReference>
<sequence length="126" mass="13790">MANKVNNSKKAPAAIGPYSHSIQHGNMLFVSGQLGIDPATGDLKETVREQAIQGFENFKAIIEEAGFTFSDVVKTTVFLTNMDNFAEVNEVYSQYFTDWEPARSAIAVAALPKGGLFEMEAILVRD</sequence>
<dbReference type="RefSeq" id="WP_218324733.1">
    <property type="nucleotide sequence ID" value="NZ_JAHUZB010000001.1"/>
</dbReference>
<organism evidence="2 3">
    <name type="scientific">Enterococcus alishanensis</name>
    <dbReference type="NCBI Taxonomy" id="1303817"/>
    <lineage>
        <taxon>Bacteria</taxon>
        <taxon>Bacillati</taxon>
        <taxon>Bacillota</taxon>
        <taxon>Bacilli</taxon>
        <taxon>Lactobacillales</taxon>
        <taxon>Enterococcaceae</taxon>
        <taxon>Enterococcus</taxon>
    </lineage>
</organism>
<gene>
    <name evidence="2" type="ORF">KUA55_03265</name>
</gene>